<dbReference type="InterPro" id="IPR015590">
    <property type="entry name" value="Aldehyde_DH_dom"/>
</dbReference>
<dbReference type="Pfam" id="PF00171">
    <property type="entry name" value="Aldedh"/>
    <property type="match status" value="1"/>
</dbReference>
<dbReference type="FunFam" id="3.40.309.10:FF:000001">
    <property type="entry name" value="Mitochondrial aldehyde dehydrogenase 2"/>
    <property type="match status" value="1"/>
</dbReference>
<dbReference type="Gene3D" id="3.40.309.10">
    <property type="entry name" value="Aldehyde Dehydrogenase, Chain A, domain 2"/>
    <property type="match status" value="1"/>
</dbReference>
<dbReference type="InterPro" id="IPR016162">
    <property type="entry name" value="Ald_DH_N"/>
</dbReference>
<dbReference type="AlphaFoldDB" id="A0A9X7ATE7"/>
<dbReference type="PANTHER" id="PTHR11699">
    <property type="entry name" value="ALDEHYDE DEHYDROGENASE-RELATED"/>
    <property type="match status" value="1"/>
</dbReference>
<reference evidence="4 5" key="1">
    <citation type="submission" date="2017-09" db="EMBL/GenBank/DDBJ databases">
        <title>Large-scale bioinformatics analysis of Bacillus genomes uncovers conserved roles of natural products in bacterial physiology.</title>
        <authorList>
            <consortium name="Agbiome Team Llc"/>
            <person name="Bleich R.M."/>
            <person name="Grubbs K.J."/>
            <person name="Santa Maria K.C."/>
            <person name="Allen S.E."/>
            <person name="Farag S."/>
            <person name="Shank E.A."/>
            <person name="Bowers A."/>
        </authorList>
    </citation>
    <scope>NUCLEOTIDE SEQUENCE [LARGE SCALE GENOMIC DNA]</scope>
    <source>
        <strain evidence="4 5">AFS064137</strain>
    </source>
</reference>
<evidence type="ECO:0000313" key="4">
    <source>
        <dbReference type="EMBL" id="PFT71070.1"/>
    </source>
</evidence>
<dbReference type="InterPro" id="IPR016163">
    <property type="entry name" value="Ald_DH_C"/>
</dbReference>
<dbReference type="InterPro" id="IPR016161">
    <property type="entry name" value="Ald_DH/histidinol_DH"/>
</dbReference>
<evidence type="ECO:0000313" key="5">
    <source>
        <dbReference type="Proteomes" id="UP000225910"/>
    </source>
</evidence>
<accession>A0A9X7ATE7</accession>
<protein>
    <submittedName>
        <fullName evidence="4">Betaine-aldehyde dehydrogenase</fullName>
    </submittedName>
</protein>
<dbReference type="FunFam" id="3.40.605.10:FF:000026">
    <property type="entry name" value="Aldehyde dehydrogenase, putative"/>
    <property type="match status" value="1"/>
</dbReference>
<name>A0A9X7ATE7_BACTU</name>
<organism evidence="4 5">
    <name type="scientific">Bacillus thuringiensis</name>
    <dbReference type="NCBI Taxonomy" id="1428"/>
    <lineage>
        <taxon>Bacteria</taxon>
        <taxon>Bacillati</taxon>
        <taxon>Bacillota</taxon>
        <taxon>Bacilli</taxon>
        <taxon>Bacillales</taxon>
        <taxon>Bacillaceae</taxon>
        <taxon>Bacillus</taxon>
        <taxon>Bacillus cereus group</taxon>
    </lineage>
</organism>
<dbReference type="EMBL" id="NVCU01000551">
    <property type="protein sequence ID" value="PFT71070.1"/>
    <property type="molecule type" value="Genomic_DNA"/>
</dbReference>
<dbReference type="Gene3D" id="3.40.605.10">
    <property type="entry name" value="Aldehyde Dehydrogenase, Chain A, domain 1"/>
    <property type="match status" value="1"/>
</dbReference>
<evidence type="ECO:0000256" key="1">
    <source>
        <dbReference type="ARBA" id="ARBA00009986"/>
    </source>
</evidence>
<gene>
    <name evidence="4" type="ORF">COK81_33960</name>
</gene>
<comment type="similarity">
    <text evidence="1">Belongs to the aldehyde dehydrogenase family.</text>
</comment>
<dbReference type="GO" id="GO:0016620">
    <property type="term" value="F:oxidoreductase activity, acting on the aldehyde or oxo group of donors, NAD or NADP as acceptor"/>
    <property type="evidence" value="ECO:0007669"/>
    <property type="project" value="InterPro"/>
</dbReference>
<proteinExistence type="inferred from homology"/>
<sequence length="183" mass="19986">HYETVVDALVKMANNVKLGAGMEKGTEMGPLVSKKQQERVLHYIEQGKKEGATVAAGGERALEKGYFVKPTVFTDVTDDMTIVKEEIFGPVVVVLPFDSTEEVIERANNSSYGLAAGVWTQNIKTGHQVANKLKAGTVWINDYNLENAAAPFGGYKQSGIGRELGSYALDNYTEVKSVWVNIK</sequence>
<feature type="domain" description="Aldehyde dehydrogenase" evidence="3">
    <location>
        <begin position="2"/>
        <end position="178"/>
    </location>
</feature>
<dbReference type="RefSeq" id="WP_141545048.1">
    <property type="nucleotide sequence ID" value="NZ_NVCU01000551.1"/>
</dbReference>
<evidence type="ECO:0000259" key="3">
    <source>
        <dbReference type="Pfam" id="PF00171"/>
    </source>
</evidence>
<comment type="caution">
    <text evidence="4">The sequence shown here is derived from an EMBL/GenBank/DDBJ whole genome shotgun (WGS) entry which is preliminary data.</text>
</comment>
<keyword evidence="2" id="KW-0560">Oxidoreductase</keyword>
<feature type="non-terminal residue" evidence="4">
    <location>
        <position position="1"/>
    </location>
</feature>
<evidence type="ECO:0000256" key="2">
    <source>
        <dbReference type="ARBA" id="ARBA00023002"/>
    </source>
</evidence>
<dbReference type="Proteomes" id="UP000225910">
    <property type="component" value="Unassembled WGS sequence"/>
</dbReference>
<dbReference type="SUPFAM" id="SSF53720">
    <property type="entry name" value="ALDH-like"/>
    <property type="match status" value="1"/>
</dbReference>